<dbReference type="AlphaFoldDB" id="A0A248UGT1"/>
<dbReference type="EMBL" id="CP022604">
    <property type="protein sequence ID" value="ASV86027.1"/>
    <property type="molecule type" value="Genomic_DNA"/>
</dbReference>
<reference evidence="1 2" key="1">
    <citation type="submission" date="2017-07" db="EMBL/GenBank/DDBJ databases">
        <title>Phylogenetic study on the rhizospheric bacterium Ochrobactrum sp. A44.</title>
        <authorList>
            <person name="Krzyzanowska D.M."/>
            <person name="Ossowicki A."/>
            <person name="Rajewska M."/>
            <person name="Maciag T."/>
            <person name="Kaczynski Z."/>
            <person name="Czerwicka M."/>
            <person name="Jafra S."/>
        </authorList>
    </citation>
    <scope>NUCLEOTIDE SEQUENCE [LARGE SCALE GENOMIC DNA]</scope>
    <source>
        <strain evidence="1 2">A44</strain>
    </source>
</reference>
<sequence length="37" mass="4233">MMRLWCYRQSVSAYAASLEKIAAATFLERGLPWSLLV</sequence>
<evidence type="ECO:0000313" key="2">
    <source>
        <dbReference type="Proteomes" id="UP000215256"/>
    </source>
</evidence>
<evidence type="ECO:0000313" key="1">
    <source>
        <dbReference type="EMBL" id="ASV86027.1"/>
    </source>
</evidence>
<proteinExistence type="predicted"/>
<organism evidence="1 2">
    <name type="scientific">Ochrobactrum quorumnocens</name>
    <dbReference type="NCBI Taxonomy" id="271865"/>
    <lineage>
        <taxon>Bacteria</taxon>
        <taxon>Pseudomonadati</taxon>
        <taxon>Pseudomonadota</taxon>
        <taxon>Alphaproteobacteria</taxon>
        <taxon>Hyphomicrobiales</taxon>
        <taxon>Brucellaceae</taxon>
        <taxon>Brucella/Ochrobactrum group</taxon>
        <taxon>Ochrobactrum</taxon>
    </lineage>
</organism>
<dbReference type="Proteomes" id="UP000215256">
    <property type="component" value="Chromosome 1"/>
</dbReference>
<dbReference type="KEGG" id="och:CES85_1613"/>
<accession>A0A248UGT1</accession>
<protein>
    <submittedName>
        <fullName evidence="1">Uncharacterized protein</fullName>
    </submittedName>
</protein>
<name>A0A248UGT1_9HYPH</name>
<gene>
    <name evidence="1" type="ORF">CES85_1613</name>
</gene>